<evidence type="ECO:0000313" key="1">
    <source>
        <dbReference type="EMBL" id="KKR00217.1"/>
    </source>
</evidence>
<protein>
    <submittedName>
        <fullName evidence="1">Uncharacterized protein</fullName>
    </submittedName>
</protein>
<dbReference type="EMBL" id="LBWB01000015">
    <property type="protein sequence ID" value="KKR00217.1"/>
    <property type="molecule type" value="Genomic_DNA"/>
</dbReference>
<gene>
    <name evidence="1" type="ORF">UT24_C0015G0025</name>
</gene>
<accession>A0A0G0QET2</accession>
<proteinExistence type="predicted"/>
<dbReference type="Proteomes" id="UP000033881">
    <property type="component" value="Unassembled WGS sequence"/>
</dbReference>
<dbReference type="STRING" id="1618574.UT24_C0015G0025"/>
<reference evidence="1 2" key="1">
    <citation type="journal article" date="2015" name="Nature">
        <title>rRNA introns, odd ribosomes, and small enigmatic genomes across a large radiation of phyla.</title>
        <authorList>
            <person name="Brown C.T."/>
            <person name="Hug L.A."/>
            <person name="Thomas B.C."/>
            <person name="Sharon I."/>
            <person name="Castelle C.J."/>
            <person name="Singh A."/>
            <person name="Wilkins M.J."/>
            <person name="Williams K.H."/>
            <person name="Banfield J.F."/>
        </authorList>
    </citation>
    <scope>NUCLEOTIDE SEQUENCE [LARGE SCALE GENOMIC DNA]</scope>
</reference>
<evidence type="ECO:0000313" key="2">
    <source>
        <dbReference type="Proteomes" id="UP000033881"/>
    </source>
</evidence>
<dbReference type="AlphaFoldDB" id="A0A0G0QET2"/>
<comment type="caution">
    <text evidence="1">The sequence shown here is derived from an EMBL/GenBank/DDBJ whole genome shotgun (WGS) entry which is preliminary data.</text>
</comment>
<sequence length="62" mass="7214">MLDDLAVGNRYFVKYFDRKAHGRILELNPYNGDSVVFQRDGSEQIETYPVATFISMIIERVD</sequence>
<organism evidence="1 2">
    <name type="scientific">Candidatus Woesebacteria bacterium GW2011_GWB1_39_12</name>
    <dbReference type="NCBI Taxonomy" id="1618574"/>
    <lineage>
        <taxon>Bacteria</taxon>
        <taxon>Candidatus Woeseibacteriota</taxon>
    </lineage>
</organism>
<name>A0A0G0QET2_9BACT</name>